<evidence type="ECO:0000256" key="1">
    <source>
        <dbReference type="SAM" id="MobiDB-lite"/>
    </source>
</evidence>
<proteinExistence type="predicted"/>
<feature type="region of interest" description="Disordered" evidence="1">
    <location>
        <begin position="47"/>
        <end position="68"/>
    </location>
</feature>
<gene>
    <name evidence="2" type="ORF">OHC33_007978</name>
</gene>
<evidence type="ECO:0000313" key="3">
    <source>
        <dbReference type="Proteomes" id="UP001316803"/>
    </source>
</evidence>
<organism evidence="2 3">
    <name type="scientific">Knufia fluminis</name>
    <dbReference type="NCBI Taxonomy" id="191047"/>
    <lineage>
        <taxon>Eukaryota</taxon>
        <taxon>Fungi</taxon>
        <taxon>Dikarya</taxon>
        <taxon>Ascomycota</taxon>
        <taxon>Pezizomycotina</taxon>
        <taxon>Eurotiomycetes</taxon>
        <taxon>Chaetothyriomycetidae</taxon>
        <taxon>Chaetothyriales</taxon>
        <taxon>Trichomeriaceae</taxon>
        <taxon>Knufia</taxon>
    </lineage>
</organism>
<comment type="caution">
    <text evidence="2">The sequence shown here is derived from an EMBL/GenBank/DDBJ whole genome shotgun (WGS) entry which is preliminary data.</text>
</comment>
<dbReference type="AlphaFoldDB" id="A0AAN8F462"/>
<accession>A0AAN8F462</accession>
<reference evidence="2 3" key="1">
    <citation type="submission" date="2022-12" db="EMBL/GenBank/DDBJ databases">
        <title>Genomic features and morphological characterization of a novel Knufia sp. strain isolated from spacecraft assembly facility.</title>
        <authorList>
            <person name="Teixeira M."/>
            <person name="Chander A.M."/>
            <person name="Stajich J.E."/>
            <person name="Venkateswaran K."/>
        </authorList>
    </citation>
    <scope>NUCLEOTIDE SEQUENCE [LARGE SCALE GENOMIC DNA]</scope>
    <source>
        <strain evidence="2 3">FJI-L2-BK-P2</strain>
    </source>
</reference>
<keyword evidence="3" id="KW-1185">Reference proteome</keyword>
<dbReference type="EMBL" id="JAKLMC020000023">
    <property type="protein sequence ID" value="KAK5950906.1"/>
    <property type="molecule type" value="Genomic_DNA"/>
</dbReference>
<name>A0AAN8F462_9EURO</name>
<sequence>MSTTSAASVSDLQSIRDYRLAIAALEDSTATIKNHIEATRKVFRPVPSIVNPKKPHPPAQQQQQSKLIDTSREKIRDDLSVSAGAVQKAIASSFITIDDTLSRHDHNYETLEVQLQCHNASEISQERAERAAKLLNALHRTRCETIRTKLNRVYLEALIANTVDVNGYDELSDSSTSSKVELVKADLEALHAEINDVSDMLVSHEHGNCVTAVNSSLNEAQGALQQQRTRQATERITDMVWQIKILTERAEMLQSHRLVLQQLRNHLEDVGSARTAQQRLPVGQMKYDASKMDTTSLTALQRYLGLTHNSTAITARSEQIELFNDFMSHVSSSLAIQAEQSGVMQGAMIRPDRDDDSHSVAGSAHSLKLNNLDNEIAEVKARMDTLPR</sequence>
<protein>
    <submittedName>
        <fullName evidence="2">Uncharacterized protein</fullName>
    </submittedName>
</protein>
<evidence type="ECO:0000313" key="2">
    <source>
        <dbReference type="EMBL" id="KAK5950906.1"/>
    </source>
</evidence>
<dbReference type="Proteomes" id="UP001316803">
    <property type="component" value="Unassembled WGS sequence"/>
</dbReference>